<sequence length="415" mass="43300">MSDSYVPRRAALIVPALAAVLALSACSPAAEGPSGDKLSVVTTTTQLADFAHQIGGDDIELTSLLAPGASAHHFDPSPKELVALSQADVLIVNGADLEGFIDSTIEASGFSGTLVTAADGIDLAEAKEITAEGEHEADTGEAPDHAGHTHADNDHADDDHAGHEHGDHDHDHADHDHAGHDHADHDHADHDHADHDHADVTETHADEPEAHGDHADHDGHSHGDTNPHLWTSPRYASGMAAEVGRALAQADPGNAADYERRATAYEAQLAALDTWVAEQFELVPAADRVLVSGHDSLRYYLHDYGIAYAGAIMPSFEDNAEPSAAELDALSAKIAERGVKAIFVESSMSPKLAQAIARETGITVVDGDALYADSLGTKGSGAETFVAATVHNTQVILEAWGVTPGPVPAELEGGA</sequence>
<dbReference type="InterPro" id="IPR006127">
    <property type="entry name" value="ZnuA-like"/>
</dbReference>
<evidence type="ECO:0000256" key="7">
    <source>
        <dbReference type="SAM" id="SignalP"/>
    </source>
</evidence>
<comment type="subcellular location">
    <subcellularLocation>
        <location evidence="1">Cell envelope</location>
    </subcellularLocation>
</comment>
<keyword evidence="9" id="KW-1185">Reference proteome</keyword>
<dbReference type="RefSeq" id="WP_343960332.1">
    <property type="nucleotide sequence ID" value="NZ_BAAAKZ010000007.1"/>
</dbReference>
<evidence type="ECO:0000313" key="8">
    <source>
        <dbReference type="EMBL" id="MFD1203386.1"/>
    </source>
</evidence>
<dbReference type="Pfam" id="PF01297">
    <property type="entry name" value="ZnuA"/>
    <property type="match status" value="1"/>
</dbReference>
<dbReference type="InterPro" id="IPR050492">
    <property type="entry name" value="Bact_metal-bind_prot9"/>
</dbReference>
<keyword evidence="2 5" id="KW-0813">Transport</keyword>
<dbReference type="Gene3D" id="3.40.50.1980">
    <property type="entry name" value="Nitrogenase molybdenum iron protein domain"/>
    <property type="match status" value="2"/>
</dbReference>
<evidence type="ECO:0000256" key="1">
    <source>
        <dbReference type="ARBA" id="ARBA00004196"/>
    </source>
</evidence>
<feature type="region of interest" description="Disordered" evidence="6">
    <location>
        <begin position="130"/>
        <end position="232"/>
    </location>
</feature>
<evidence type="ECO:0000256" key="4">
    <source>
        <dbReference type="ARBA" id="ARBA00022729"/>
    </source>
</evidence>
<dbReference type="Proteomes" id="UP001597181">
    <property type="component" value="Unassembled WGS sequence"/>
</dbReference>
<comment type="caution">
    <text evidence="8">The sequence shown here is derived from an EMBL/GenBank/DDBJ whole genome shotgun (WGS) entry which is preliminary data.</text>
</comment>
<feature type="compositionally biased region" description="Basic and acidic residues" evidence="6">
    <location>
        <begin position="130"/>
        <end position="225"/>
    </location>
</feature>
<evidence type="ECO:0000256" key="6">
    <source>
        <dbReference type="SAM" id="MobiDB-lite"/>
    </source>
</evidence>
<keyword evidence="4 7" id="KW-0732">Signal</keyword>
<comment type="similarity">
    <text evidence="5">Belongs to the bacterial solute-binding protein 9 family.</text>
</comment>
<dbReference type="EMBL" id="JBHTLY010000012">
    <property type="protein sequence ID" value="MFD1203386.1"/>
    <property type="molecule type" value="Genomic_DNA"/>
</dbReference>
<protein>
    <submittedName>
        <fullName evidence="8">Metal ABC transporter substrate-binding protein</fullName>
    </submittedName>
</protein>
<dbReference type="PANTHER" id="PTHR42953:SF1">
    <property type="entry name" value="METAL-BINDING PROTEIN HI_0362-RELATED"/>
    <property type="match status" value="1"/>
</dbReference>
<reference evidence="9" key="1">
    <citation type="journal article" date="2019" name="Int. J. Syst. Evol. Microbiol.">
        <title>The Global Catalogue of Microorganisms (GCM) 10K type strain sequencing project: providing services to taxonomists for standard genome sequencing and annotation.</title>
        <authorList>
            <consortium name="The Broad Institute Genomics Platform"/>
            <consortium name="The Broad Institute Genome Sequencing Center for Infectious Disease"/>
            <person name="Wu L."/>
            <person name="Ma J."/>
        </authorList>
    </citation>
    <scope>NUCLEOTIDE SEQUENCE [LARGE SCALE GENOMIC DNA]</scope>
    <source>
        <strain evidence="9">CCUG 50213</strain>
    </source>
</reference>
<proteinExistence type="inferred from homology"/>
<dbReference type="PRINTS" id="PR00690">
    <property type="entry name" value="ADHESNFAMILY"/>
</dbReference>
<keyword evidence="3" id="KW-0479">Metal-binding</keyword>
<evidence type="ECO:0000256" key="3">
    <source>
        <dbReference type="ARBA" id="ARBA00022723"/>
    </source>
</evidence>
<name>A0ABW3TRI5_9MICO</name>
<feature type="signal peptide" evidence="7">
    <location>
        <begin position="1"/>
        <end position="29"/>
    </location>
</feature>
<gene>
    <name evidence="8" type="ORF">ACFQ3U_15955</name>
</gene>
<dbReference type="SUPFAM" id="SSF53807">
    <property type="entry name" value="Helical backbone' metal receptor"/>
    <property type="match status" value="1"/>
</dbReference>
<dbReference type="PRINTS" id="PR00691">
    <property type="entry name" value="ADHESINB"/>
</dbReference>
<organism evidence="8 9">
    <name type="scientific">Leucobacter albus</name>
    <dbReference type="NCBI Taxonomy" id="272210"/>
    <lineage>
        <taxon>Bacteria</taxon>
        <taxon>Bacillati</taxon>
        <taxon>Actinomycetota</taxon>
        <taxon>Actinomycetes</taxon>
        <taxon>Micrococcales</taxon>
        <taxon>Microbacteriaceae</taxon>
        <taxon>Leucobacter</taxon>
    </lineage>
</organism>
<dbReference type="PANTHER" id="PTHR42953">
    <property type="entry name" value="HIGH-AFFINITY ZINC UPTAKE SYSTEM PROTEIN ZNUA-RELATED"/>
    <property type="match status" value="1"/>
</dbReference>
<evidence type="ECO:0000256" key="5">
    <source>
        <dbReference type="RuleBase" id="RU003512"/>
    </source>
</evidence>
<evidence type="ECO:0000256" key="2">
    <source>
        <dbReference type="ARBA" id="ARBA00022448"/>
    </source>
</evidence>
<accession>A0ABW3TRI5</accession>
<evidence type="ECO:0000313" key="9">
    <source>
        <dbReference type="Proteomes" id="UP001597181"/>
    </source>
</evidence>
<dbReference type="InterPro" id="IPR006129">
    <property type="entry name" value="AdhesinB"/>
</dbReference>
<dbReference type="InterPro" id="IPR006128">
    <property type="entry name" value="Lipoprotein_PsaA-like"/>
</dbReference>
<feature type="chain" id="PRO_5046007998" evidence="7">
    <location>
        <begin position="30"/>
        <end position="415"/>
    </location>
</feature>